<evidence type="ECO:0000256" key="2">
    <source>
        <dbReference type="SAM" id="Phobius"/>
    </source>
</evidence>
<evidence type="ECO:0000256" key="1">
    <source>
        <dbReference type="SAM" id="MobiDB-lite"/>
    </source>
</evidence>
<feature type="region of interest" description="Disordered" evidence="1">
    <location>
        <begin position="167"/>
        <end position="209"/>
    </location>
</feature>
<evidence type="ECO:0008006" key="5">
    <source>
        <dbReference type="Google" id="ProtNLM"/>
    </source>
</evidence>
<sequence length="281" mass="29449">MKVSSHFSRPNRRLDAGYVLMVILLMLALLIISLLAIAPREATQIRREREAETIRRGNEYARAVKRFYRKVGRYPVRIEELENTNNTRFLRKRYVDPMTGQEFRVLHYGEQKSVPKGLFGAPMGVTGGGGIGGVGAGGAGGGLPGAIIGNAMGGGASAAGSMGAPAFGGTAPGGNSDQSRSPQSPGTPASSLSSPLGGGTTFGGGPIIGVAGTKDQASIKDWNGKTNYRDWEFYYDPRFDQQQQPQGVGLPNGLGQPNNTGQPAGGQRPNNPPPGGSRGPK</sequence>
<protein>
    <recommendedName>
        <fullName evidence="5">Type II secretion system protein</fullName>
    </recommendedName>
</protein>
<organism evidence="3 4">
    <name type="scientific">Candidatus Korobacter versatilis</name>
    <dbReference type="NCBI Taxonomy" id="658062"/>
    <lineage>
        <taxon>Bacteria</taxon>
        <taxon>Pseudomonadati</taxon>
        <taxon>Acidobacteriota</taxon>
        <taxon>Terriglobia</taxon>
        <taxon>Terriglobales</taxon>
        <taxon>Candidatus Korobacteraceae</taxon>
        <taxon>Candidatus Korobacter</taxon>
    </lineage>
</organism>
<dbReference type="EMBL" id="JACPNR010000002">
    <property type="protein sequence ID" value="MBI2677215.1"/>
    <property type="molecule type" value="Genomic_DNA"/>
</dbReference>
<name>A0A932EPN8_9BACT</name>
<evidence type="ECO:0000313" key="3">
    <source>
        <dbReference type="EMBL" id="MBI2677215.1"/>
    </source>
</evidence>
<comment type="caution">
    <text evidence="3">The sequence shown here is derived from an EMBL/GenBank/DDBJ whole genome shotgun (WGS) entry which is preliminary data.</text>
</comment>
<keyword evidence="2" id="KW-0472">Membrane</keyword>
<feature type="region of interest" description="Disordered" evidence="1">
    <location>
        <begin position="235"/>
        <end position="281"/>
    </location>
</feature>
<keyword evidence="2" id="KW-0812">Transmembrane</keyword>
<feature type="compositionally biased region" description="Low complexity" evidence="1">
    <location>
        <begin position="184"/>
        <end position="195"/>
    </location>
</feature>
<feature type="compositionally biased region" description="Gly residues" evidence="1">
    <location>
        <begin position="196"/>
        <end position="207"/>
    </location>
</feature>
<keyword evidence="2" id="KW-1133">Transmembrane helix</keyword>
<dbReference type="AlphaFoldDB" id="A0A932EPN8"/>
<reference evidence="3" key="1">
    <citation type="submission" date="2020-07" db="EMBL/GenBank/DDBJ databases">
        <title>Huge and variable diversity of episymbiotic CPR bacteria and DPANN archaea in groundwater ecosystems.</title>
        <authorList>
            <person name="He C.Y."/>
            <person name="Keren R."/>
            <person name="Whittaker M."/>
            <person name="Farag I.F."/>
            <person name="Doudna J."/>
            <person name="Cate J.H.D."/>
            <person name="Banfield J.F."/>
        </authorList>
    </citation>
    <scope>NUCLEOTIDE SEQUENCE</scope>
    <source>
        <strain evidence="3">NC_groundwater_580_Pr5_B-0.1um_64_19</strain>
    </source>
</reference>
<dbReference type="Proteomes" id="UP000779809">
    <property type="component" value="Unassembled WGS sequence"/>
</dbReference>
<feature type="transmembrane region" description="Helical" evidence="2">
    <location>
        <begin position="16"/>
        <end position="38"/>
    </location>
</feature>
<accession>A0A932EPN8</accession>
<proteinExistence type="predicted"/>
<gene>
    <name evidence="3" type="ORF">HYX28_00365</name>
</gene>
<evidence type="ECO:0000313" key="4">
    <source>
        <dbReference type="Proteomes" id="UP000779809"/>
    </source>
</evidence>